<evidence type="ECO:0000256" key="2">
    <source>
        <dbReference type="SAM" id="SignalP"/>
    </source>
</evidence>
<dbReference type="InterPro" id="IPR021773">
    <property type="entry name" value="TPC11"/>
</dbReference>
<protein>
    <submittedName>
        <fullName evidence="5">Uncharacterized conserved protein</fullName>
    </submittedName>
</protein>
<keyword evidence="2" id="KW-0732">Signal</keyword>
<proteinExistence type="predicted"/>
<name>A0A0F7SPM0_PHARH</name>
<reference evidence="5" key="1">
    <citation type="submission" date="2014-08" db="EMBL/GenBank/DDBJ databases">
        <authorList>
            <person name="Sharma Rahul"/>
            <person name="Thines Marco"/>
        </authorList>
    </citation>
    <scope>NUCLEOTIDE SEQUENCE</scope>
</reference>
<feature type="chain" id="PRO_5002522058" evidence="2">
    <location>
        <begin position="28"/>
        <end position="1282"/>
    </location>
</feature>
<organism evidence="5">
    <name type="scientific">Phaffia rhodozyma</name>
    <name type="common">Yeast</name>
    <name type="synonym">Xanthophyllomyces dendrorhous</name>
    <dbReference type="NCBI Taxonomy" id="264483"/>
    <lineage>
        <taxon>Eukaryota</taxon>
        <taxon>Fungi</taxon>
        <taxon>Dikarya</taxon>
        <taxon>Basidiomycota</taxon>
        <taxon>Agaricomycotina</taxon>
        <taxon>Tremellomycetes</taxon>
        <taxon>Cystofilobasidiales</taxon>
        <taxon>Mrakiaceae</taxon>
        <taxon>Phaffia</taxon>
    </lineage>
</organism>
<dbReference type="InterPro" id="IPR012880">
    <property type="entry name" value="Gryzun"/>
</dbReference>
<feature type="domain" description="Gryzun putative trafficking through Golgi" evidence="3">
    <location>
        <begin position="721"/>
        <end position="1200"/>
    </location>
</feature>
<evidence type="ECO:0000256" key="1">
    <source>
        <dbReference type="SAM" id="MobiDB-lite"/>
    </source>
</evidence>
<feature type="signal peptide" evidence="2">
    <location>
        <begin position="1"/>
        <end position="27"/>
    </location>
</feature>
<feature type="compositionally biased region" description="Polar residues" evidence="1">
    <location>
        <begin position="52"/>
        <end position="71"/>
    </location>
</feature>
<dbReference type="PANTHER" id="PTHR14374:SF0">
    <property type="entry name" value="TRAFFICKING PROTEIN PARTICLE COMPLEX SUBUNIT 11"/>
    <property type="match status" value="1"/>
</dbReference>
<dbReference type="Pfam" id="PF07919">
    <property type="entry name" value="Gryzun"/>
    <property type="match status" value="1"/>
</dbReference>
<sequence length="1282" mass="141758">MNSYPVHFLSHHLPLLFVAGLETAPHANPVIPSETDATETTSELANSAVEGSDTSTTRPSRNQQSTDQSAASDEHSFSLLHQRLRATLGALGPSKVWEPIRANEDENRKFRVIMVDKDVRFPPSKIPFPSTSTTSGQVPPPPRSPLSPLTPSSPLYPDGLIAPIWVRKHTDLVPAVFVLFLQLKESSDPEVNRAADEQLIKDLMVRRKALNERGIKLTVVLLASRELLDDTTLDPRLSQIRRQSSLDSRASLFVLTPVSTPELVDFVQSLQGVLYEPALDYYHAHSKRVRRKRGKLGNLTGASGGLLGPSAGTGGKLLSKEGWAVRYEFKAGVFAEIMGELDAARKYYLDCHAILTQMFHSTSLLPPRTKRWAESKVLADCVAVKVCKFFLYQGDTSRALGFFRSHLKAFEDLSKGWGIGEETFEFWSWVARQYRIFAELLELAYQAGNLIIPVAESFATPSNDQVSTNVLNPATTLQHPGFYFYTAARCTVRRRECYEKAIDEEKDALESESGAAAGFVNTSPGFANEKKTDHSALIIELYTKSYELLKTTPSVVATASPNQTRTTLYIAFLIAEAYHLSGQHNLALRFFDRISKLYRKEHWTLLGSQMRKLWVECAKEECKWGTVIKLAIEGLGEGEANWEILLREALENPGPTPQEKSIINLGESSAPLLEVSSIFYLSTTLANNSSPYQVHLHCPLKNHLHNLPFSSIRVEFSDKSIPPVLVKHTESESKEVQLVSPDEQGSGGASLRWNPGSLLVISGKIDTTGIIGELQVSTVVLELMQNDWVVELRFDLGSNEPRSALNTRWLTAPSPPKFVNIDGVHPSFTVVKPKPHMLDIMLHHTSPAYMDEKYPISIDITNSDDQSLNVWLDVLLYPSEDQLNTITLDESYSSSIIKQVSLGSLSPTSSISKTLFLHLDGIPGDRILDFSIQSRPTSSIKSLSLEASSTPNSDQEHDVLEKPSEIIRTISIPCVHAISASFTMRRNPPRKPLPGLLDTAHLNGEDVFESVEECWLSSKLEMVESEEIVIENIEFKQGDRRRCRNVFSSLSSSQESIPGKVWKQGHVFSVLSSFDLALPASLDTNLETDSGESPGWFDITWRRKATSTQTSKAAHTLVPLPAISVSPHLSTPISIPSSTSHLSCTLSVSNSDLRLLQPALINLTIHNQSPSYAPANLQIQVDSSDAFAWSGPRQAALPILLAGQSTIVRMKASPLRTGWVKLPRVRVWEVVQSAEEGEEAETEINPVRVDRQGMYGDGSSITENGGGEDGRAEGWKVFVLPV</sequence>
<feature type="region of interest" description="Disordered" evidence="1">
    <location>
        <begin position="28"/>
        <end position="75"/>
    </location>
</feature>
<evidence type="ECO:0000313" key="5">
    <source>
        <dbReference type="EMBL" id="CED84152.1"/>
    </source>
</evidence>
<dbReference type="PANTHER" id="PTHR14374">
    <property type="entry name" value="FOIE GRAS"/>
    <property type="match status" value="1"/>
</dbReference>
<feature type="domain" description="Trafficking protein particle complex subunit 11" evidence="4">
    <location>
        <begin position="371"/>
        <end position="633"/>
    </location>
</feature>
<evidence type="ECO:0000259" key="4">
    <source>
        <dbReference type="Pfam" id="PF11817"/>
    </source>
</evidence>
<dbReference type="Pfam" id="PF11817">
    <property type="entry name" value="Foie-gras_1"/>
    <property type="match status" value="1"/>
</dbReference>
<accession>A0A0F7SPM0</accession>
<feature type="region of interest" description="Disordered" evidence="1">
    <location>
        <begin position="123"/>
        <end position="150"/>
    </location>
</feature>
<dbReference type="EMBL" id="LN483157">
    <property type="protein sequence ID" value="CED84152.1"/>
    <property type="molecule type" value="Genomic_DNA"/>
</dbReference>
<evidence type="ECO:0000259" key="3">
    <source>
        <dbReference type="Pfam" id="PF07919"/>
    </source>
</evidence>